<evidence type="ECO:0000313" key="12">
    <source>
        <dbReference type="Proteomes" id="UP000184420"/>
    </source>
</evidence>
<dbReference type="InterPro" id="IPR017779">
    <property type="entry name" value="ABC_UrtB_bac"/>
</dbReference>
<feature type="chain" id="PRO_5012455222" evidence="10">
    <location>
        <begin position="23"/>
        <end position="544"/>
    </location>
</feature>
<reference evidence="11 12" key="1">
    <citation type="submission" date="2016-11" db="EMBL/GenBank/DDBJ databases">
        <authorList>
            <person name="Jaros S."/>
            <person name="Januszkiewicz K."/>
            <person name="Wedrychowicz H."/>
        </authorList>
    </citation>
    <scope>NUCLEOTIDE SEQUENCE [LARGE SCALE GENOMIC DNA]</scope>
    <source>
        <strain evidence="11 12">DSM 27406</strain>
    </source>
</reference>
<evidence type="ECO:0000256" key="4">
    <source>
        <dbReference type="ARBA" id="ARBA00022692"/>
    </source>
</evidence>
<evidence type="ECO:0000256" key="10">
    <source>
        <dbReference type="SAM" id="SignalP"/>
    </source>
</evidence>
<dbReference type="Proteomes" id="UP000184420">
    <property type="component" value="Unassembled WGS sequence"/>
</dbReference>
<keyword evidence="2" id="KW-0813">Transport</keyword>
<dbReference type="InterPro" id="IPR052157">
    <property type="entry name" value="BCAA_transport_permease"/>
</dbReference>
<evidence type="ECO:0000256" key="7">
    <source>
        <dbReference type="ARBA" id="ARBA00023136"/>
    </source>
</evidence>
<evidence type="ECO:0000256" key="5">
    <source>
        <dbReference type="ARBA" id="ARBA00022970"/>
    </source>
</evidence>
<feature type="transmembrane region" description="Helical" evidence="9">
    <location>
        <begin position="509"/>
        <end position="529"/>
    </location>
</feature>
<comment type="subcellular location">
    <subcellularLocation>
        <location evidence="1">Cell membrane</location>
        <topology evidence="1">Multi-pass membrane protein</topology>
    </subcellularLocation>
</comment>
<feature type="transmembrane region" description="Helical" evidence="9">
    <location>
        <begin position="394"/>
        <end position="412"/>
    </location>
</feature>
<evidence type="ECO:0000256" key="1">
    <source>
        <dbReference type="ARBA" id="ARBA00004651"/>
    </source>
</evidence>
<dbReference type="GO" id="GO:0006865">
    <property type="term" value="P:amino acid transport"/>
    <property type="evidence" value="ECO:0007669"/>
    <property type="project" value="UniProtKB-KW"/>
</dbReference>
<sequence>MKNSLKFGWILLLLLVAMASRAQDSSSLYVAQLLHPQSDSVRTHAIGRLVALRIPATFPLLMAINDKKLYLLDNQAITIDGKPSDEEKYRLHRVYPDTRPLHNSSGDPLLLSLSQLKTVDIPRADRLLLLPIAPLFNLYSPDAQKRIQAYGQLTDLQDPQVQKILADVVSKETDYNALRIGKESLYAIQLHTAKNEATAKAYIDSIARNWSDNASALLTAYGSGKAFNTNTANYAIEKAKQLESKYDNLQRIQNLFSGLSLGSILILIALGLSIVYGLAGVINMAHGEFMMIGAYTTYCIQMLFSRGYGDWFFIISLPLSFIVAGLMGLILERLVIRHLYSKPLESLLATWGISLILVQTARLIFGDLTAVKTPQLLAGGWQAAPHLTLPYNRIFIIALTAVMVLLTYLMLFKTKLGLQIRAVTQNRQMSACLGVETRRIAAVTFFIGSGLAGLAGCAITLIGNVVPDMGQTYIVDSFLVVVTGGVGKLAGTIVSGLGIGFFTKISEAFFQAVYGKVFILLFIMLFMQYKPKGLFPDKGRIAEE</sequence>
<feature type="transmembrane region" description="Helical" evidence="9">
    <location>
        <begin position="255"/>
        <end position="282"/>
    </location>
</feature>
<dbReference type="RefSeq" id="WP_218588035.1">
    <property type="nucleotide sequence ID" value="NZ_FRBL01000004.1"/>
</dbReference>
<keyword evidence="5" id="KW-0029">Amino-acid transport</keyword>
<dbReference type="InterPro" id="IPR001851">
    <property type="entry name" value="ABC_transp_permease"/>
</dbReference>
<evidence type="ECO:0000313" key="11">
    <source>
        <dbReference type="EMBL" id="SHL67685.1"/>
    </source>
</evidence>
<protein>
    <submittedName>
        <fullName evidence="11">Amino acid/amide ABC transporter membrane protein 1, HAAT family</fullName>
    </submittedName>
</protein>
<organism evidence="11 12">
    <name type="scientific">Chitinophaga jiangningensis</name>
    <dbReference type="NCBI Taxonomy" id="1419482"/>
    <lineage>
        <taxon>Bacteria</taxon>
        <taxon>Pseudomonadati</taxon>
        <taxon>Bacteroidota</taxon>
        <taxon>Chitinophagia</taxon>
        <taxon>Chitinophagales</taxon>
        <taxon>Chitinophagaceae</taxon>
        <taxon>Chitinophaga</taxon>
    </lineage>
</organism>
<name>A0A1M7CKE4_9BACT</name>
<feature type="transmembrane region" description="Helical" evidence="9">
    <location>
        <begin position="440"/>
        <end position="466"/>
    </location>
</feature>
<dbReference type="PANTHER" id="PTHR11795:SF447">
    <property type="entry name" value="ABC TRANSPORTER PERMEASE PROTEIN"/>
    <property type="match status" value="1"/>
</dbReference>
<keyword evidence="6 9" id="KW-1133">Transmembrane helix</keyword>
<evidence type="ECO:0000256" key="9">
    <source>
        <dbReference type="SAM" id="Phobius"/>
    </source>
</evidence>
<keyword evidence="3" id="KW-1003">Cell membrane</keyword>
<proteinExistence type="inferred from homology"/>
<dbReference type="Pfam" id="PF02653">
    <property type="entry name" value="BPD_transp_2"/>
    <property type="match status" value="1"/>
</dbReference>
<accession>A0A1M7CKE4</accession>
<dbReference type="GO" id="GO:0022857">
    <property type="term" value="F:transmembrane transporter activity"/>
    <property type="evidence" value="ECO:0007669"/>
    <property type="project" value="InterPro"/>
</dbReference>
<feature type="transmembrane region" description="Helical" evidence="9">
    <location>
        <begin position="311"/>
        <end position="335"/>
    </location>
</feature>
<keyword evidence="10" id="KW-0732">Signal</keyword>
<comment type="similarity">
    <text evidence="8">Belongs to the binding-protein-dependent transport system permease family. LivHM subfamily.</text>
</comment>
<dbReference type="STRING" id="1419482.SAMN05444266_104366"/>
<dbReference type="CDD" id="cd06582">
    <property type="entry name" value="TM_PBP1_LivH_like"/>
    <property type="match status" value="1"/>
</dbReference>
<evidence type="ECO:0000256" key="8">
    <source>
        <dbReference type="ARBA" id="ARBA00037998"/>
    </source>
</evidence>
<feature type="transmembrane region" description="Helical" evidence="9">
    <location>
        <begin position="347"/>
        <end position="365"/>
    </location>
</feature>
<dbReference type="EMBL" id="FRBL01000004">
    <property type="protein sequence ID" value="SHL67685.1"/>
    <property type="molecule type" value="Genomic_DNA"/>
</dbReference>
<keyword evidence="12" id="KW-1185">Reference proteome</keyword>
<gene>
    <name evidence="11" type="ORF">SAMN05444266_104366</name>
</gene>
<dbReference type="NCBIfam" id="TIGR03409">
    <property type="entry name" value="urea_trans_UrtB"/>
    <property type="match status" value="1"/>
</dbReference>
<evidence type="ECO:0000256" key="2">
    <source>
        <dbReference type="ARBA" id="ARBA00022448"/>
    </source>
</evidence>
<feature type="signal peptide" evidence="10">
    <location>
        <begin position="1"/>
        <end position="22"/>
    </location>
</feature>
<dbReference type="AlphaFoldDB" id="A0A1M7CKE4"/>
<dbReference type="PANTHER" id="PTHR11795">
    <property type="entry name" value="BRANCHED-CHAIN AMINO ACID TRANSPORT SYSTEM PERMEASE PROTEIN LIVH"/>
    <property type="match status" value="1"/>
</dbReference>
<keyword evidence="4 9" id="KW-0812">Transmembrane</keyword>
<keyword evidence="7 9" id="KW-0472">Membrane</keyword>
<evidence type="ECO:0000256" key="6">
    <source>
        <dbReference type="ARBA" id="ARBA00022989"/>
    </source>
</evidence>
<dbReference type="GO" id="GO:0005886">
    <property type="term" value="C:plasma membrane"/>
    <property type="evidence" value="ECO:0007669"/>
    <property type="project" value="UniProtKB-SubCell"/>
</dbReference>
<feature type="transmembrane region" description="Helical" evidence="9">
    <location>
        <begin position="478"/>
        <end position="502"/>
    </location>
</feature>
<evidence type="ECO:0000256" key="3">
    <source>
        <dbReference type="ARBA" id="ARBA00022475"/>
    </source>
</evidence>